<evidence type="ECO:0000313" key="2">
    <source>
        <dbReference type="EMBL" id="OJG91478.1"/>
    </source>
</evidence>
<organism evidence="2 4">
    <name type="scientific">Enterococcus silesiacus</name>
    <dbReference type="NCBI Taxonomy" id="332949"/>
    <lineage>
        <taxon>Bacteria</taxon>
        <taxon>Bacillati</taxon>
        <taxon>Bacillota</taxon>
        <taxon>Bacilli</taxon>
        <taxon>Lactobacillales</taxon>
        <taxon>Enterococcaceae</taxon>
        <taxon>Enterococcus</taxon>
    </lineage>
</organism>
<gene>
    <name evidence="1" type="ORF">ATZ33_12365</name>
    <name evidence="2" type="ORF">RV15_GL000564</name>
</gene>
<evidence type="ECO:0000313" key="1">
    <source>
        <dbReference type="EMBL" id="ALS02145.1"/>
    </source>
</evidence>
<accession>A0A0S3KCV2</accession>
<evidence type="ECO:0000313" key="3">
    <source>
        <dbReference type="Proteomes" id="UP000065511"/>
    </source>
</evidence>
<keyword evidence="3" id="KW-1185">Reference proteome</keyword>
<name>A0A0S3KCV2_9ENTE</name>
<reference evidence="1 3" key="2">
    <citation type="submission" date="2015-12" db="EMBL/GenBank/DDBJ databases">
        <authorList>
            <person name="Lauer A."/>
            <person name="Humrighouse B."/>
            <person name="Loparev V."/>
            <person name="Shewmaker P.L."/>
            <person name="Whitney A.M."/>
            <person name="McLaughlin R.W."/>
        </authorList>
    </citation>
    <scope>NUCLEOTIDE SEQUENCE [LARGE SCALE GENOMIC DNA]</scope>
    <source>
        <strain evidence="1 3">LMG 23085</strain>
    </source>
</reference>
<evidence type="ECO:0000313" key="4">
    <source>
        <dbReference type="Proteomes" id="UP000183039"/>
    </source>
</evidence>
<dbReference type="Proteomes" id="UP000065511">
    <property type="component" value="Chromosome"/>
</dbReference>
<protein>
    <submittedName>
        <fullName evidence="2">Uncharacterized protein</fullName>
    </submittedName>
</protein>
<dbReference type="EMBL" id="JXLC01000013">
    <property type="protein sequence ID" value="OJG91478.1"/>
    <property type="molecule type" value="Genomic_DNA"/>
</dbReference>
<dbReference type="AlphaFoldDB" id="A0A0S3KCV2"/>
<dbReference type="OrthoDB" id="2738309at2"/>
<dbReference type="RefSeq" id="WP_071877896.1">
    <property type="nucleotide sequence ID" value="NZ_JXLC01000013.1"/>
</dbReference>
<dbReference type="KEGG" id="ess:ATZ33_12365"/>
<reference evidence="2 4" key="1">
    <citation type="submission" date="2014-12" db="EMBL/GenBank/DDBJ databases">
        <title>Draft genome sequences of 29 type strains of Enterococci.</title>
        <authorList>
            <person name="Zhong Z."/>
            <person name="Sun Z."/>
            <person name="Liu W."/>
            <person name="Zhang W."/>
            <person name="Zhang H."/>
        </authorList>
    </citation>
    <scope>NUCLEOTIDE SEQUENCE [LARGE SCALE GENOMIC DNA]</scope>
    <source>
        <strain evidence="2 4">DSM 22801</strain>
    </source>
</reference>
<dbReference type="Proteomes" id="UP000183039">
    <property type="component" value="Unassembled WGS sequence"/>
</dbReference>
<sequence length="141" mass="16745">MFEYIENSNVILDEIGSENPFHFSDIMKIEYNIEENIFNKKRSVLNLDLKTKFSKKPQVMLSKFKFNNVSELSLKEVTNINVYDRLIIKDMRNEPIDWPSDKRYHVHDDSGYGENDGYNYINFYCESIEAIGLEEFPYGDF</sequence>
<proteinExistence type="predicted"/>
<dbReference type="EMBL" id="CP013614">
    <property type="protein sequence ID" value="ALS02145.1"/>
    <property type="molecule type" value="Genomic_DNA"/>
</dbReference>